<accession>A0ABD3SRS1</accession>
<feature type="compositionally biased region" description="Low complexity" evidence="6">
    <location>
        <begin position="159"/>
        <end position="176"/>
    </location>
</feature>
<feature type="compositionally biased region" description="Low complexity" evidence="6">
    <location>
        <begin position="109"/>
        <end position="131"/>
    </location>
</feature>
<dbReference type="PROSITE" id="PS00108">
    <property type="entry name" value="PROTEIN_KINASE_ST"/>
    <property type="match status" value="1"/>
</dbReference>
<evidence type="ECO:0000256" key="6">
    <source>
        <dbReference type="SAM" id="MobiDB-lite"/>
    </source>
</evidence>
<evidence type="ECO:0000256" key="2">
    <source>
        <dbReference type="ARBA" id="ARBA00022679"/>
    </source>
</evidence>
<keyword evidence="5" id="KW-0067">ATP-binding</keyword>
<gene>
    <name evidence="8" type="ORF">ACHAXA_005047</name>
</gene>
<feature type="domain" description="Protein kinase" evidence="7">
    <location>
        <begin position="423"/>
        <end position="809"/>
    </location>
</feature>
<feature type="compositionally biased region" description="Basic and acidic residues" evidence="6">
    <location>
        <begin position="385"/>
        <end position="406"/>
    </location>
</feature>
<dbReference type="Pfam" id="PF00069">
    <property type="entry name" value="Pkinase"/>
    <property type="match status" value="1"/>
</dbReference>
<dbReference type="InterPro" id="IPR011009">
    <property type="entry name" value="Kinase-like_dom_sf"/>
</dbReference>
<dbReference type="SUPFAM" id="SSF56112">
    <property type="entry name" value="Protein kinase-like (PK-like)"/>
    <property type="match status" value="1"/>
</dbReference>
<evidence type="ECO:0000313" key="9">
    <source>
        <dbReference type="Proteomes" id="UP001530377"/>
    </source>
</evidence>
<feature type="compositionally biased region" description="Low complexity" evidence="6">
    <location>
        <begin position="279"/>
        <end position="289"/>
    </location>
</feature>
<dbReference type="Gene3D" id="3.30.200.20">
    <property type="entry name" value="Phosphorylase Kinase, domain 1"/>
    <property type="match status" value="1"/>
</dbReference>
<feature type="region of interest" description="Disordered" evidence="6">
    <location>
        <begin position="29"/>
        <end position="299"/>
    </location>
</feature>
<feature type="compositionally biased region" description="Basic and acidic residues" evidence="6">
    <location>
        <begin position="193"/>
        <end position="210"/>
    </location>
</feature>
<dbReference type="InterPro" id="IPR051175">
    <property type="entry name" value="CLK_kinases"/>
</dbReference>
<keyword evidence="1" id="KW-0723">Serine/threonine-protein kinase</keyword>
<name>A0ABD3SRS1_9STRA</name>
<dbReference type="Gene3D" id="1.10.510.10">
    <property type="entry name" value="Transferase(Phosphotransferase) domain 1"/>
    <property type="match status" value="1"/>
</dbReference>
<dbReference type="GO" id="GO:0005524">
    <property type="term" value="F:ATP binding"/>
    <property type="evidence" value="ECO:0007669"/>
    <property type="project" value="UniProtKB-KW"/>
</dbReference>
<evidence type="ECO:0000259" key="7">
    <source>
        <dbReference type="PROSITE" id="PS50011"/>
    </source>
</evidence>
<dbReference type="SMART" id="SM00220">
    <property type="entry name" value="S_TKc"/>
    <property type="match status" value="1"/>
</dbReference>
<dbReference type="PROSITE" id="PS50011">
    <property type="entry name" value="PROTEIN_KINASE_DOM"/>
    <property type="match status" value="1"/>
</dbReference>
<reference evidence="8 9" key="1">
    <citation type="submission" date="2024-10" db="EMBL/GenBank/DDBJ databases">
        <title>Updated reference genomes for cyclostephanoid diatoms.</title>
        <authorList>
            <person name="Roberts W.R."/>
            <person name="Alverson A.J."/>
        </authorList>
    </citation>
    <scope>NUCLEOTIDE SEQUENCE [LARGE SCALE GENOMIC DNA]</scope>
    <source>
        <strain evidence="8 9">AJA228-03</strain>
    </source>
</reference>
<keyword evidence="4" id="KW-0418">Kinase</keyword>
<proteinExistence type="predicted"/>
<dbReference type="InterPro" id="IPR000719">
    <property type="entry name" value="Prot_kinase_dom"/>
</dbReference>
<feature type="compositionally biased region" description="Basic and acidic residues" evidence="6">
    <location>
        <begin position="37"/>
        <end position="72"/>
    </location>
</feature>
<comment type="caution">
    <text evidence="8">The sequence shown here is derived from an EMBL/GenBank/DDBJ whole genome shotgun (WGS) entry which is preliminary data.</text>
</comment>
<evidence type="ECO:0000313" key="8">
    <source>
        <dbReference type="EMBL" id="KAL3827301.1"/>
    </source>
</evidence>
<protein>
    <recommendedName>
        <fullName evidence="7">Protein kinase domain-containing protein</fullName>
    </recommendedName>
</protein>
<sequence length="813" mass="91888">MYLGAPADAAACSISVEAAMGVNVATSATKAGGVDDDSGKDQRNDDTGSAVVDRRLETMNEQGDKNEEDGNKKIAARSGILRQSGRADDDWDEEGRRSRQRLRCRSRSMESSTSRSFLSSSSPSSSSSFPSQLNEQPFNSAPRGRALGGGGDNLRFCKSSRSPNSSSSSSGFLHKSSNSERKKRSTRIQYCEMRMKEGGEKIDKQKEVSRVSKGMRSTCGVSSKSSSTSNIRCRGKSEGGCQSSLLCDRRRRGGHQKNDRNDGDRKHHSSYNLYDHYRPSSSPTLSSHHSQNKTEDNNIKRHERFHIRHEGRHHQQRTSGNINFNRIRRRRSHSIQPQYSENCISFDQQKYQYFNGGHNEKKKKEETVKRRHSCRSSNYSTARGGRCDSESRSDDSSSSSRDDTVGHFHGKPGMLIHGGKYEYRIIRDVGMGTFGRVVKCEKLSKGAEGGRTGSGNKMPTYRHCRDYDHYSSTSNIANDYNSSVVAIKIVRNVRRYYKSALIEADINERVNREQERQNKDLCARMLDRFDLSGHYCLVFECLGRSLYDYLKMHDYQPFPMYCVRDFSRQLLEALDFIHGFGLIHTDLKPENILLINNEETTYHDYNHSDSTSFCRDHGSTRRGMRDHCVQHVPAATKVKLIDFGGATYDNEKKSSIVNTRQYRAPEVILGWGWSYPSDLWSAGCIIAELYTGELLFGTHDNAEHLALIERSVGPFRRDLLSLSEINRRTPAGAAGSLLVRECFDSRGWHRIRGVLSTRSIEHVRKMVPVESLVLERDRPSGIGRLLRSLLTIDPKQRVTAREALKSPFLTQPG</sequence>
<feature type="region of interest" description="Disordered" evidence="6">
    <location>
        <begin position="357"/>
        <end position="411"/>
    </location>
</feature>
<evidence type="ECO:0000256" key="3">
    <source>
        <dbReference type="ARBA" id="ARBA00022741"/>
    </source>
</evidence>
<dbReference type="InterPro" id="IPR008271">
    <property type="entry name" value="Ser/Thr_kinase_AS"/>
</dbReference>
<dbReference type="PANTHER" id="PTHR45646:SF11">
    <property type="entry name" value="SERINE_THREONINE-PROTEIN KINASE DOA"/>
    <property type="match status" value="1"/>
</dbReference>
<evidence type="ECO:0000256" key="4">
    <source>
        <dbReference type="ARBA" id="ARBA00022777"/>
    </source>
</evidence>
<dbReference type="AlphaFoldDB" id="A0ABD3SRS1"/>
<evidence type="ECO:0000256" key="1">
    <source>
        <dbReference type="ARBA" id="ARBA00022527"/>
    </source>
</evidence>
<feature type="compositionally biased region" description="Basic and acidic residues" evidence="6">
    <location>
        <begin position="256"/>
        <end position="265"/>
    </location>
</feature>
<keyword evidence="3" id="KW-0547">Nucleotide-binding</keyword>
<dbReference type="PANTHER" id="PTHR45646">
    <property type="entry name" value="SERINE/THREONINE-PROTEIN KINASE DOA-RELATED"/>
    <property type="match status" value="1"/>
</dbReference>
<dbReference type="GO" id="GO:0004674">
    <property type="term" value="F:protein serine/threonine kinase activity"/>
    <property type="evidence" value="ECO:0007669"/>
    <property type="project" value="UniProtKB-KW"/>
</dbReference>
<dbReference type="Proteomes" id="UP001530377">
    <property type="component" value="Unassembled WGS sequence"/>
</dbReference>
<keyword evidence="2" id="KW-0808">Transferase</keyword>
<dbReference type="EMBL" id="JALLPB020000005">
    <property type="protein sequence ID" value="KAL3827301.1"/>
    <property type="molecule type" value="Genomic_DNA"/>
</dbReference>
<organism evidence="8 9">
    <name type="scientific">Cyclostephanos tholiformis</name>
    <dbReference type="NCBI Taxonomy" id="382380"/>
    <lineage>
        <taxon>Eukaryota</taxon>
        <taxon>Sar</taxon>
        <taxon>Stramenopiles</taxon>
        <taxon>Ochrophyta</taxon>
        <taxon>Bacillariophyta</taxon>
        <taxon>Coscinodiscophyceae</taxon>
        <taxon>Thalassiosirophycidae</taxon>
        <taxon>Stephanodiscales</taxon>
        <taxon>Stephanodiscaceae</taxon>
        <taxon>Cyclostephanos</taxon>
    </lineage>
</organism>
<feature type="compositionally biased region" description="Basic and acidic residues" evidence="6">
    <location>
        <begin position="358"/>
        <end position="368"/>
    </location>
</feature>
<keyword evidence="9" id="KW-1185">Reference proteome</keyword>
<evidence type="ECO:0000256" key="5">
    <source>
        <dbReference type="ARBA" id="ARBA00022840"/>
    </source>
</evidence>